<dbReference type="PROSITE" id="PS00623">
    <property type="entry name" value="GMC_OXRED_1"/>
    <property type="match status" value="1"/>
</dbReference>
<keyword evidence="3 5" id="KW-0285">Flavoprotein</keyword>
<dbReference type="InterPro" id="IPR036188">
    <property type="entry name" value="FAD/NAD-bd_sf"/>
</dbReference>
<dbReference type="PANTHER" id="PTHR11552:SF147">
    <property type="entry name" value="CHOLINE DEHYDROGENASE, MITOCHONDRIAL"/>
    <property type="match status" value="1"/>
</dbReference>
<feature type="domain" description="Glucose-methanol-choline oxidoreductase N-terminal" evidence="6">
    <location>
        <begin position="326"/>
        <end position="349"/>
    </location>
</feature>
<name>A0A7R9PL76_TIMGE</name>
<dbReference type="AlphaFoldDB" id="A0A7R9PL76"/>
<gene>
    <name evidence="8" type="ORF">TGEB3V08_LOCUS5202</name>
</gene>
<dbReference type="SUPFAM" id="SSF54373">
    <property type="entry name" value="FAD-linked reductases, C-terminal domain"/>
    <property type="match status" value="1"/>
</dbReference>
<evidence type="ECO:0000256" key="2">
    <source>
        <dbReference type="ARBA" id="ARBA00010790"/>
    </source>
</evidence>
<dbReference type="Gene3D" id="3.50.50.60">
    <property type="entry name" value="FAD/NAD(P)-binding domain"/>
    <property type="match status" value="1"/>
</dbReference>
<comment type="similarity">
    <text evidence="2 5">Belongs to the GMC oxidoreductase family.</text>
</comment>
<dbReference type="InterPro" id="IPR007867">
    <property type="entry name" value="GMC_OxRtase_C"/>
</dbReference>
<evidence type="ECO:0000256" key="1">
    <source>
        <dbReference type="ARBA" id="ARBA00001974"/>
    </source>
</evidence>
<organism evidence="8">
    <name type="scientific">Timema genevievae</name>
    <name type="common">Walking stick</name>
    <dbReference type="NCBI Taxonomy" id="629358"/>
    <lineage>
        <taxon>Eukaryota</taxon>
        <taxon>Metazoa</taxon>
        <taxon>Ecdysozoa</taxon>
        <taxon>Arthropoda</taxon>
        <taxon>Hexapoda</taxon>
        <taxon>Insecta</taxon>
        <taxon>Pterygota</taxon>
        <taxon>Neoptera</taxon>
        <taxon>Polyneoptera</taxon>
        <taxon>Phasmatodea</taxon>
        <taxon>Timematodea</taxon>
        <taxon>Timematoidea</taxon>
        <taxon>Timematidae</taxon>
        <taxon>Timema</taxon>
    </lineage>
</organism>
<proteinExistence type="inferred from homology"/>
<keyword evidence="4 5" id="KW-0274">FAD</keyword>
<comment type="cofactor">
    <cofactor evidence="1">
        <name>FAD</name>
        <dbReference type="ChEBI" id="CHEBI:57692"/>
    </cofactor>
</comment>
<dbReference type="SUPFAM" id="SSF51905">
    <property type="entry name" value="FAD/NAD(P)-binding domain"/>
    <property type="match status" value="1"/>
</dbReference>
<evidence type="ECO:0000256" key="3">
    <source>
        <dbReference type="ARBA" id="ARBA00022630"/>
    </source>
</evidence>
<dbReference type="GO" id="GO:0016614">
    <property type="term" value="F:oxidoreductase activity, acting on CH-OH group of donors"/>
    <property type="evidence" value="ECO:0007669"/>
    <property type="project" value="InterPro"/>
</dbReference>
<reference evidence="8" key="1">
    <citation type="submission" date="2020-11" db="EMBL/GenBank/DDBJ databases">
        <authorList>
            <person name="Tran Van P."/>
        </authorList>
    </citation>
    <scope>NUCLEOTIDE SEQUENCE</scope>
</reference>
<dbReference type="PROSITE" id="PS00624">
    <property type="entry name" value="GMC_OXRED_2"/>
    <property type="match status" value="1"/>
</dbReference>
<evidence type="ECO:0000259" key="6">
    <source>
        <dbReference type="PROSITE" id="PS00623"/>
    </source>
</evidence>
<dbReference type="Pfam" id="PF05199">
    <property type="entry name" value="GMC_oxred_C"/>
    <property type="match status" value="1"/>
</dbReference>
<dbReference type="InterPro" id="IPR012132">
    <property type="entry name" value="GMC_OxRdtase"/>
</dbReference>
<dbReference type="GO" id="GO:0050660">
    <property type="term" value="F:flavin adenine dinucleotide binding"/>
    <property type="evidence" value="ECO:0007669"/>
    <property type="project" value="InterPro"/>
</dbReference>
<evidence type="ECO:0000313" key="8">
    <source>
        <dbReference type="EMBL" id="CAD7593148.1"/>
    </source>
</evidence>
<evidence type="ECO:0000259" key="7">
    <source>
        <dbReference type="PROSITE" id="PS00624"/>
    </source>
</evidence>
<protein>
    <recommendedName>
        <fullName evidence="6 7">Glucose-methanol-choline oxidoreductase N-terminal domain-containing protein</fullName>
    </recommendedName>
</protein>
<dbReference type="PANTHER" id="PTHR11552">
    <property type="entry name" value="GLUCOSE-METHANOL-CHOLINE GMC OXIDOREDUCTASE"/>
    <property type="match status" value="1"/>
</dbReference>
<dbReference type="InterPro" id="IPR000172">
    <property type="entry name" value="GMC_OxRdtase_N"/>
</dbReference>
<dbReference type="Pfam" id="PF00732">
    <property type="entry name" value="GMC_oxred_N"/>
    <property type="match status" value="1"/>
</dbReference>
<dbReference type="Gene3D" id="3.30.560.10">
    <property type="entry name" value="Glucose Oxidase, domain 3"/>
    <property type="match status" value="1"/>
</dbReference>
<accession>A0A7R9PL76</accession>
<evidence type="ECO:0000256" key="5">
    <source>
        <dbReference type="RuleBase" id="RU003968"/>
    </source>
</evidence>
<evidence type="ECO:0000256" key="4">
    <source>
        <dbReference type="ARBA" id="ARBA00022827"/>
    </source>
</evidence>
<sequence length="822" mass="91849">MLSCFFLTRDLDEGMRKTWGEKPWREKDEVHPHLHGKWKTILEQTTLCAPDRDSNLNLPVIASLFYCESRALDHAVTKREQTSSSGTYLRSGLTSSVLLNLAVVQGSMFNLLTSPRVVTPHQYDSIAREIWIHPSTRKFSELPRSPNRDLNLDLPVLGSLAQKETSASANYATEKCLNGYNSPPPNRNMNACGSSQYRAPFVDSSRGLTGTGAVLIANLISTLSVARDNLSGDGVYPKDAPSILDVYDFIVVGAGSAGSVVASRLSEVPHWNILLLEAGGDPPLDTEIPLLFHTLQRTDIDWNYKTEPQDGMCLGMEGNRCPVPRGKVLGGSSSINAMLYVRGFKKDYDDWAIAGNKGWDYESVLPYFKKSEDMRSEEVMSINNFSNYHNTGGYLSVEQFKTQNPYVLSVIKASEELGYHKVDDINREEPYGFLESQGTLRNGTRCNTAKAFLGVAKNRPNLHVIKFATVTKILIKNTTNTAYGIQFRTKQGEIKLVCVSKEVIVCGGAINSPQILMLSGIGPRDHLMKMNIHPIFKDSRVGYNFQDHLIFFGAPFTLNASVENAPLITNIDAMYQYLRNGTGIFSTIGGSSVLGFINTKKLPRKTYNHNERPDIQFHHETRSKSSSGDKFKMFNLRKDISYLFNSLLTVSDILLPLPTLLNPKSRGKVQLKSSDPFESPKIFAGFYTDPEDLETMIRAIRFYQKLANTKVMKMLGTRLEHLDLPDCRKFSFDTREYWICALRHLSSTIYHPVGTCKMGPSSDPDAVVSPRLKVHGVKRLRVADASIMPDIVSGNINAATIMIGERAADFIKEDWLNKNQFS</sequence>
<dbReference type="EMBL" id="OE840897">
    <property type="protein sequence ID" value="CAD7593148.1"/>
    <property type="molecule type" value="Genomic_DNA"/>
</dbReference>
<feature type="domain" description="Glucose-methanol-choline oxidoreductase N-terminal" evidence="7">
    <location>
        <begin position="508"/>
        <end position="522"/>
    </location>
</feature>